<dbReference type="AlphaFoldDB" id="A0A090KXB6"/>
<keyword evidence="3" id="KW-1185">Reference proteome</keyword>
<evidence type="ECO:0000313" key="4">
    <source>
        <dbReference type="WBParaSite" id="SRAE_X000164000.1"/>
    </source>
</evidence>
<dbReference type="GeneID" id="36384708"/>
<evidence type="ECO:0000256" key="1">
    <source>
        <dbReference type="SAM" id="Phobius"/>
    </source>
</evidence>
<feature type="transmembrane region" description="Helical" evidence="1">
    <location>
        <begin position="43"/>
        <end position="62"/>
    </location>
</feature>
<dbReference type="EMBL" id="LN609396">
    <property type="protein sequence ID" value="CEF59897.1"/>
    <property type="molecule type" value="Genomic_DNA"/>
</dbReference>
<accession>A0A090KXB6</accession>
<name>A0A090KXB6_STRRB</name>
<sequence>MNGILLFSSFVLGIGVVLLIIGCDKTSINEGMNLSNVTRTTVQIIGIIFTVLGSITFFYSVYRQFIHEHKKKYKDDDVK</sequence>
<keyword evidence="1" id="KW-1133">Transmembrane helix</keyword>
<reference evidence="3" key="2">
    <citation type="submission" date="2014-09" db="EMBL/GenBank/DDBJ databases">
        <authorList>
            <person name="Martin A.A."/>
        </authorList>
    </citation>
    <scope>NUCLEOTIDE SEQUENCE</scope>
    <source>
        <strain evidence="3">ED321</strain>
    </source>
</reference>
<keyword evidence="1" id="KW-0812">Transmembrane</keyword>
<reference evidence="2" key="1">
    <citation type="submission" date="2014-09" db="EMBL/GenBank/DDBJ databases">
        <authorList>
            <person name="Aslett A.Martin."/>
        </authorList>
    </citation>
    <scope>NUCLEOTIDE SEQUENCE</scope>
    <source>
        <strain evidence="2">ED321 Heterogonic</strain>
    </source>
</reference>
<dbReference type="WBParaSite" id="SRAE_X000164000.1">
    <property type="protein sequence ID" value="SRAE_X000164000.1"/>
    <property type="gene ID" value="WBGene00267214"/>
</dbReference>
<dbReference type="RefSeq" id="XP_024499108.1">
    <property type="nucleotide sequence ID" value="XM_024651252.1"/>
</dbReference>
<dbReference type="WormBase" id="SRAE_X000164000">
    <property type="protein sequence ID" value="SRP08489"/>
    <property type="gene ID" value="WBGene00267214"/>
</dbReference>
<gene>
    <name evidence="2 4 5" type="ORF">SRAE_X000164000</name>
</gene>
<protein>
    <submittedName>
        <fullName evidence="4">Hypoxia induced protein, domain-containing protein</fullName>
    </submittedName>
</protein>
<organism evidence="2">
    <name type="scientific">Strongyloides ratti</name>
    <name type="common">Parasitic roundworm</name>
    <dbReference type="NCBI Taxonomy" id="34506"/>
    <lineage>
        <taxon>Eukaryota</taxon>
        <taxon>Metazoa</taxon>
        <taxon>Ecdysozoa</taxon>
        <taxon>Nematoda</taxon>
        <taxon>Chromadorea</taxon>
        <taxon>Rhabditida</taxon>
        <taxon>Tylenchina</taxon>
        <taxon>Panagrolaimomorpha</taxon>
        <taxon>Strongyloidoidea</taxon>
        <taxon>Strongyloididae</taxon>
        <taxon>Strongyloides</taxon>
    </lineage>
</organism>
<dbReference type="CTD" id="36384708"/>
<evidence type="ECO:0000313" key="3">
    <source>
        <dbReference type="Proteomes" id="UP000035682"/>
    </source>
</evidence>
<evidence type="ECO:0000313" key="2">
    <source>
        <dbReference type="EMBL" id="CEF59897.1"/>
    </source>
</evidence>
<evidence type="ECO:0000313" key="5">
    <source>
        <dbReference type="WormBase" id="SRAE_X000164000"/>
    </source>
</evidence>
<dbReference type="Proteomes" id="UP000035682">
    <property type="component" value="Unplaced"/>
</dbReference>
<reference evidence="4" key="3">
    <citation type="submission" date="2020-12" db="UniProtKB">
        <authorList>
            <consortium name="WormBaseParasite"/>
        </authorList>
    </citation>
    <scope>IDENTIFICATION</scope>
</reference>
<keyword evidence="1" id="KW-0472">Membrane</keyword>
<proteinExistence type="predicted"/>